<keyword evidence="3 4" id="KW-0326">Glycosidase</keyword>
<dbReference type="InterPro" id="IPR011583">
    <property type="entry name" value="Chitinase_II/V-like_cat"/>
</dbReference>
<dbReference type="PANTHER" id="PTHR46073">
    <property type="entry name" value="CHITINASE"/>
    <property type="match status" value="1"/>
</dbReference>
<feature type="chain" id="PRO_5028857770" evidence="5">
    <location>
        <begin position="26"/>
        <end position="662"/>
    </location>
</feature>
<dbReference type="InterPro" id="IPR036861">
    <property type="entry name" value="Endochitinase-like_sf"/>
</dbReference>
<dbReference type="Pfam" id="PF00704">
    <property type="entry name" value="Glyco_hydro_18"/>
    <property type="match status" value="1"/>
</dbReference>
<accession>A0A7E4VKS3</accession>
<dbReference type="SUPFAM" id="SSF57016">
    <property type="entry name" value="Plant lectins/antimicrobial peptides"/>
    <property type="match status" value="1"/>
</dbReference>
<keyword evidence="7" id="KW-1185">Reference proteome</keyword>
<keyword evidence="1" id="KW-0147">Chitin-binding</keyword>
<dbReference type="CDD" id="cd10909">
    <property type="entry name" value="ChtBD1_GH18_2"/>
    <property type="match status" value="2"/>
</dbReference>
<proteinExistence type="predicted"/>
<dbReference type="GO" id="GO:0006032">
    <property type="term" value="P:chitin catabolic process"/>
    <property type="evidence" value="ECO:0007669"/>
    <property type="project" value="UniProtKB-ARBA"/>
</dbReference>
<feature type="domain" description="GH18" evidence="6">
    <location>
        <begin position="38"/>
        <end position="410"/>
    </location>
</feature>
<organism evidence="7 8">
    <name type="scientific">Panagrellus redivivus</name>
    <name type="common">Microworm</name>
    <dbReference type="NCBI Taxonomy" id="6233"/>
    <lineage>
        <taxon>Eukaryota</taxon>
        <taxon>Metazoa</taxon>
        <taxon>Ecdysozoa</taxon>
        <taxon>Nematoda</taxon>
        <taxon>Chromadorea</taxon>
        <taxon>Rhabditida</taxon>
        <taxon>Tylenchina</taxon>
        <taxon>Panagrolaimomorpha</taxon>
        <taxon>Panagrolaimoidea</taxon>
        <taxon>Panagrolaimidae</taxon>
        <taxon>Panagrellus</taxon>
    </lineage>
</organism>
<dbReference type="WBParaSite" id="Pan_g2135.t1">
    <property type="protein sequence ID" value="Pan_g2135.t1"/>
    <property type="gene ID" value="Pan_g2135"/>
</dbReference>
<evidence type="ECO:0000256" key="1">
    <source>
        <dbReference type="ARBA" id="ARBA00022669"/>
    </source>
</evidence>
<evidence type="ECO:0000313" key="8">
    <source>
        <dbReference type="WBParaSite" id="Pan_g2135.t1"/>
    </source>
</evidence>
<dbReference type="SUPFAM" id="SSF51445">
    <property type="entry name" value="(Trans)glycosidases"/>
    <property type="match status" value="1"/>
</dbReference>
<name>A0A7E4VKS3_PANRE</name>
<dbReference type="SUPFAM" id="SSF54556">
    <property type="entry name" value="Chitinase insertion domain"/>
    <property type="match status" value="1"/>
</dbReference>
<dbReference type="InterPro" id="IPR001002">
    <property type="entry name" value="Chitin-bd_1"/>
</dbReference>
<dbReference type="InterPro" id="IPR029070">
    <property type="entry name" value="Chitinase_insertion_sf"/>
</dbReference>
<dbReference type="SMART" id="SM00270">
    <property type="entry name" value="ChtBD1"/>
    <property type="match status" value="3"/>
</dbReference>
<sequence length="662" mass="73821">MLNSFNFWSFLLLCFVFVNSNGANASPVASSPSCANQKRVIGYFTSWGSRPFTDAQASRLTHVIYAFFRLNPDGSIVLGDVQGGNNGTATRIAKERLAQMMEVARKHPALKVQFAIGGWDNSEYFSLLVADYSRRKVLIDSILRVVEDYGMDGVDIDWEYPVTGGDTEGTPADRRNYVHLMRELRTRFSTYEAAKQRTSSLLISFAGAAGQWTLDPGYDLPMLLKYADFVNIMTYDYFGPWKSKWGAYTGPPAPLYFGMPAKFSGKMNVDWTLKYYYCKGHALNKLNMGIPFYGRYWHNVGDAADSRDPMWRLAKPNTVNEFDGGHVSWRDLKKSGWDTTKTQFHEKSRAPYIWNEANSTFLGYENMQSIGEKVEYALRKNLGGLMVWALDLDDDEESLLKVITDKRELCSPVEATKGEAYKCSPISEQRWWTFDDGEEMAGMCGKSAPLYNGFYPVCDPDDPGYACCGQYGYCGNGPEFCDCPSCIDYGKSPHLILEEPTKPKGEIRWYTNDATEGRRGRCGRTAPPLPNGDVPICNPDSKNAHCCSSGGYCGDSKEHCECEGCVDFSKKPDYIYKPATWWTYIEGAENVGKCGPSAPRLPTGKIPICDPESAMAHCCSKAGYCGTGGVYCECEGCVDFTKTPDYVYVLADNSTSGSTRKL</sequence>
<dbReference type="Proteomes" id="UP000492821">
    <property type="component" value="Unassembled WGS sequence"/>
</dbReference>
<evidence type="ECO:0000256" key="4">
    <source>
        <dbReference type="RuleBase" id="RU000489"/>
    </source>
</evidence>
<protein>
    <submittedName>
        <fullName evidence="8">GH18 domain-containing protein</fullName>
    </submittedName>
</protein>
<dbReference type="GO" id="GO:0005975">
    <property type="term" value="P:carbohydrate metabolic process"/>
    <property type="evidence" value="ECO:0007669"/>
    <property type="project" value="InterPro"/>
</dbReference>
<dbReference type="Gene3D" id="3.10.50.10">
    <property type="match status" value="1"/>
</dbReference>
<dbReference type="Gene3D" id="3.30.60.10">
    <property type="entry name" value="Endochitinase-like"/>
    <property type="match status" value="2"/>
</dbReference>
<dbReference type="GO" id="GO:0008061">
    <property type="term" value="F:chitin binding"/>
    <property type="evidence" value="ECO:0007669"/>
    <property type="project" value="UniProtKB-KW"/>
</dbReference>
<dbReference type="PROSITE" id="PS51910">
    <property type="entry name" value="GH18_2"/>
    <property type="match status" value="1"/>
</dbReference>
<evidence type="ECO:0000313" key="7">
    <source>
        <dbReference type="Proteomes" id="UP000492821"/>
    </source>
</evidence>
<dbReference type="InterPro" id="IPR017853">
    <property type="entry name" value="GH"/>
</dbReference>
<dbReference type="Gene3D" id="3.20.20.80">
    <property type="entry name" value="Glycosidases"/>
    <property type="match status" value="1"/>
</dbReference>
<feature type="signal peptide" evidence="5">
    <location>
        <begin position="1"/>
        <end position="25"/>
    </location>
</feature>
<dbReference type="SMART" id="SM00636">
    <property type="entry name" value="Glyco_18"/>
    <property type="match status" value="1"/>
</dbReference>
<evidence type="ECO:0000256" key="2">
    <source>
        <dbReference type="ARBA" id="ARBA00022801"/>
    </source>
</evidence>
<keyword evidence="5" id="KW-0732">Signal</keyword>
<evidence type="ECO:0000259" key="6">
    <source>
        <dbReference type="PROSITE" id="PS51910"/>
    </source>
</evidence>
<dbReference type="PROSITE" id="PS01095">
    <property type="entry name" value="GH18_1"/>
    <property type="match status" value="1"/>
</dbReference>
<keyword evidence="2 4" id="KW-0378">Hydrolase</keyword>
<reference evidence="7" key="1">
    <citation type="journal article" date="2013" name="Genetics">
        <title>The draft genome and transcriptome of Panagrellus redivivus are shaped by the harsh demands of a free-living lifestyle.</title>
        <authorList>
            <person name="Srinivasan J."/>
            <person name="Dillman A.R."/>
            <person name="Macchietto M.G."/>
            <person name="Heikkinen L."/>
            <person name="Lakso M."/>
            <person name="Fracchia K.M."/>
            <person name="Antoshechkin I."/>
            <person name="Mortazavi A."/>
            <person name="Wong G."/>
            <person name="Sternberg P.W."/>
        </authorList>
    </citation>
    <scope>NUCLEOTIDE SEQUENCE [LARGE SCALE GENOMIC DNA]</scope>
    <source>
        <strain evidence="7">MT8872</strain>
    </source>
</reference>
<evidence type="ECO:0000256" key="5">
    <source>
        <dbReference type="SAM" id="SignalP"/>
    </source>
</evidence>
<reference evidence="8" key="2">
    <citation type="submission" date="2020-10" db="UniProtKB">
        <authorList>
            <consortium name="WormBaseParasite"/>
        </authorList>
    </citation>
    <scope>IDENTIFICATION</scope>
</reference>
<dbReference type="PANTHER" id="PTHR46073:SF4">
    <property type="entry name" value="GH18 DOMAIN-CONTAINING PROTEIN"/>
    <property type="match status" value="1"/>
</dbReference>
<dbReference type="AlphaFoldDB" id="A0A7E4VKS3"/>
<dbReference type="InterPro" id="IPR001579">
    <property type="entry name" value="Glyco_hydro_18_chit_AS"/>
</dbReference>
<evidence type="ECO:0000256" key="3">
    <source>
        <dbReference type="ARBA" id="ARBA00023295"/>
    </source>
</evidence>
<dbReference type="InterPro" id="IPR001223">
    <property type="entry name" value="Glyco_hydro18_cat"/>
</dbReference>
<dbReference type="GO" id="GO:0004568">
    <property type="term" value="F:chitinase activity"/>
    <property type="evidence" value="ECO:0007669"/>
    <property type="project" value="UniProtKB-ARBA"/>
</dbReference>